<accession>A0A6M3L839</accession>
<dbReference type="AlphaFoldDB" id="A0A6M3L839"/>
<name>A0A6M3L839_9ZZZZ</name>
<dbReference type="EMBL" id="MT142062">
    <property type="protein sequence ID" value="QJA73925.1"/>
    <property type="molecule type" value="Genomic_DNA"/>
</dbReference>
<evidence type="ECO:0000313" key="2">
    <source>
        <dbReference type="EMBL" id="QJA89591.1"/>
    </source>
</evidence>
<sequence>MPLTNDEILDVVGDLLKEIADKLRDEETPGNLSKKEILELVQKIIVDIVSELTD</sequence>
<protein>
    <submittedName>
        <fullName evidence="2">Uncharacterized protein</fullName>
    </submittedName>
</protein>
<gene>
    <name evidence="1" type="ORF">MM415A02158_0008</name>
    <name evidence="2" type="ORF">MM415B02527_0015</name>
</gene>
<evidence type="ECO:0000313" key="1">
    <source>
        <dbReference type="EMBL" id="QJA73925.1"/>
    </source>
</evidence>
<dbReference type="EMBL" id="MT142855">
    <property type="protein sequence ID" value="QJA89591.1"/>
    <property type="molecule type" value="Genomic_DNA"/>
</dbReference>
<organism evidence="2">
    <name type="scientific">viral metagenome</name>
    <dbReference type="NCBI Taxonomy" id="1070528"/>
    <lineage>
        <taxon>unclassified sequences</taxon>
        <taxon>metagenomes</taxon>
        <taxon>organismal metagenomes</taxon>
    </lineage>
</organism>
<reference evidence="2" key="1">
    <citation type="submission" date="2020-03" db="EMBL/GenBank/DDBJ databases">
        <title>The deep terrestrial virosphere.</title>
        <authorList>
            <person name="Holmfeldt K."/>
            <person name="Nilsson E."/>
            <person name="Simone D."/>
            <person name="Lopez-Fernandez M."/>
            <person name="Wu X."/>
            <person name="de Brujin I."/>
            <person name="Lundin D."/>
            <person name="Andersson A."/>
            <person name="Bertilsson S."/>
            <person name="Dopson M."/>
        </authorList>
    </citation>
    <scope>NUCLEOTIDE SEQUENCE</scope>
    <source>
        <strain evidence="1">MM415A02158</strain>
        <strain evidence="2">MM415B02527</strain>
    </source>
</reference>
<proteinExistence type="predicted"/>